<name>A0ABS2MQQ8_9FIRM</name>
<sequence length="701" mass="78116">MKITDSVERIDSRAKIRGMAKYIEDKVYPEMLYAKTLRSDHARARINQIKYPECPQGIYVIDSKDVILNNEVSMIDTAMPVFSNETIYYAGEPIALIVGSDKDAVLRYMEGIEIDYILEEDPFFDLDTASKVPSNILTAHTIEKGNLNTIEYDFVLEETFRTPYQEQLYMEKQGMIGRFEEGVIIVEGSMQCPYYILNALKHMTGWNEDRLRVIQATTGGAFGGKEEYPSLLACQVATAAYKLKKPVQLILDRREDIAFSTKRHPARIYVKSYVKNQKIQGMEMEILLDAGGYLGLSDVVLQRALLTMTGAYKVDHLRIEGKTVRTNNVFTGAFRGFGAPQSLYALELHMTHLANRLNLDPMTFRENHFVVEGDPTSTEGIFHEHIPLHELSDKCRKLAEANMASEKKQKWVGYGVAVVPHGGGFTGDGEAAHIKAVVHLRKEADGMVTILVSNVEMGQGAITALSKIVASALEIPISRVKYEIPDTSKVPDSGPTVASRTTMVVGALLYRAALDLKPHLQELGTYTAVESYKKPDYVVWDQETFKGNAYLAYSWVALIARVEVNPLTYEVKCTHIWSCYDVGRPIDEQMSEGQAHGGMIQGLGYALMEHMTSKGGFIEQFAFSSYPIPTPMDIPEMTVEWVINPYEDGPFGAKAVGELTLVGVAPAISAAIEDAIGHETFTIPVTPEIIERTLSVWKNSN</sequence>
<evidence type="ECO:0000313" key="5">
    <source>
        <dbReference type="Proteomes" id="UP000767854"/>
    </source>
</evidence>
<dbReference type="Pfam" id="PF02738">
    <property type="entry name" value="MoCoBD_1"/>
    <property type="match status" value="1"/>
</dbReference>
<dbReference type="InterPro" id="IPR037165">
    <property type="entry name" value="AldOxase/xan_DH_Mopterin-bd_sf"/>
</dbReference>
<keyword evidence="2" id="KW-0560">Oxidoreductase</keyword>
<evidence type="ECO:0000256" key="1">
    <source>
        <dbReference type="ARBA" id="ARBA00022505"/>
    </source>
</evidence>
<dbReference type="Gene3D" id="3.90.1170.50">
    <property type="entry name" value="Aldehyde oxidase/xanthine dehydrogenase, a/b hammerhead"/>
    <property type="match status" value="1"/>
</dbReference>
<dbReference type="PANTHER" id="PTHR11908">
    <property type="entry name" value="XANTHINE DEHYDROGENASE"/>
    <property type="match status" value="1"/>
</dbReference>
<protein>
    <submittedName>
        <fullName evidence="4">CO/xanthine dehydrogenase Mo-binding subunit</fullName>
    </submittedName>
</protein>
<dbReference type="InterPro" id="IPR046867">
    <property type="entry name" value="AldOxase/xan_DH_MoCoBD2"/>
</dbReference>
<dbReference type="SUPFAM" id="SSF54665">
    <property type="entry name" value="CO dehydrogenase molybdoprotein N-domain-like"/>
    <property type="match status" value="1"/>
</dbReference>
<dbReference type="RefSeq" id="WP_204663522.1">
    <property type="nucleotide sequence ID" value="NZ_JAFBDT010000007.1"/>
</dbReference>
<dbReference type="Gene3D" id="3.30.365.10">
    <property type="entry name" value="Aldehyde oxidase/xanthine dehydrogenase, molybdopterin binding domain"/>
    <property type="match status" value="4"/>
</dbReference>
<dbReference type="InterPro" id="IPR036856">
    <property type="entry name" value="Ald_Oxase/Xan_DH_a/b_sf"/>
</dbReference>
<dbReference type="Pfam" id="PF20256">
    <property type="entry name" value="MoCoBD_2"/>
    <property type="match status" value="2"/>
</dbReference>
<gene>
    <name evidence="4" type="ORF">JOC49_001275</name>
</gene>
<dbReference type="EMBL" id="JAFBDT010000007">
    <property type="protein sequence ID" value="MBM7561734.1"/>
    <property type="molecule type" value="Genomic_DNA"/>
</dbReference>
<keyword evidence="1" id="KW-0500">Molybdenum</keyword>
<evidence type="ECO:0000256" key="2">
    <source>
        <dbReference type="ARBA" id="ARBA00023002"/>
    </source>
</evidence>
<dbReference type="Pfam" id="PF01315">
    <property type="entry name" value="Ald_Xan_dh_C"/>
    <property type="match status" value="1"/>
</dbReference>
<keyword evidence="5" id="KW-1185">Reference proteome</keyword>
<reference evidence="4 5" key="1">
    <citation type="submission" date="2021-01" db="EMBL/GenBank/DDBJ databases">
        <title>Genomic Encyclopedia of Type Strains, Phase IV (KMG-IV): sequencing the most valuable type-strain genomes for metagenomic binning, comparative biology and taxonomic classification.</title>
        <authorList>
            <person name="Goeker M."/>
        </authorList>
    </citation>
    <scope>NUCLEOTIDE SEQUENCE [LARGE SCALE GENOMIC DNA]</scope>
    <source>
        <strain evidence="4 5">DSM 24436</strain>
    </source>
</reference>
<proteinExistence type="predicted"/>
<evidence type="ECO:0000259" key="3">
    <source>
        <dbReference type="SMART" id="SM01008"/>
    </source>
</evidence>
<organism evidence="4 5">
    <name type="scientific">Fusibacter tunisiensis</name>
    <dbReference type="NCBI Taxonomy" id="1008308"/>
    <lineage>
        <taxon>Bacteria</taxon>
        <taxon>Bacillati</taxon>
        <taxon>Bacillota</taxon>
        <taxon>Clostridia</taxon>
        <taxon>Eubacteriales</taxon>
        <taxon>Eubacteriales Family XII. Incertae Sedis</taxon>
        <taxon>Fusibacter</taxon>
    </lineage>
</organism>
<comment type="caution">
    <text evidence="4">The sequence shown here is derived from an EMBL/GenBank/DDBJ whole genome shotgun (WGS) entry which is preliminary data.</text>
</comment>
<dbReference type="Proteomes" id="UP000767854">
    <property type="component" value="Unassembled WGS sequence"/>
</dbReference>
<dbReference type="SUPFAM" id="SSF56003">
    <property type="entry name" value="Molybdenum cofactor-binding domain"/>
    <property type="match status" value="1"/>
</dbReference>
<dbReference type="InterPro" id="IPR008274">
    <property type="entry name" value="AldOxase/xan_DH_MoCoBD1"/>
</dbReference>
<dbReference type="InterPro" id="IPR016208">
    <property type="entry name" value="Ald_Oxase/xanthine_DH-like"/>
</dbReference>
<dbReference type="SMART" id="SM01008">
    <property type="entry name" value="Ald_Xan_dh_C"/>
    <property type="match status" value="1"/>
</dbReference>
<evidence type="ECO:0000313" key="4">
    <source>
        <dbReference type="EMBL" id="MBM7561734.1"/>
    </source>
</evidence>
<dbReference type="InterPro" id="IPR000674">
    <property type="entry name" value="Ald_Oxase/Xan_DH_a/b"/>
</dbReference>
<feature type="domain" description="Aldehyde oxidase/xanthine dehydrogenase a/b hammerhead" evidence="3">
    <location>
        <begin position="17"/>
        <end position="122"/>
    </location>
</feature>
<dbReference type="PANTHER" id="PTHR11908:SF132">
    <property type="entry name" value="ALDEHYDE OXIDASE 1-RELATED"/>
    <property type="match status" value="1"/>
</dbReference>
<accession>A0ABS2MQQ8</accession>